<feature type="domain" description="4Fe-4S" evidence="13">
    <location>
        <begin position="23"/>
        <end position="82"/>
    </location>
</feature>
<reference evidence="14 15" key="1">
    <citation type="submission" date="2024-04" db="EMBL/GenBank/DDBJ databases">
        <title>Novel species of the genus Ideonella isolated from streams.</title>
        <authorList>
            <person name="Lu H."/>
        </authorList>
    </citation>
    <scope>NUCLEOTIDE SEQUENCE [LARGE SCALE GENOMIC DNA]</scope>
    <source>
        <strain evidence="14 15">BYS139W</strain>
    </source>
</reference>
<keyword evidence="8" id="KW-0249">Electron transport</keyword>
<evidence type="ECO:0000256" key="2">
    <source>
        <dbReference type="ARBA" id="ARBA00022475"/>
    </source>
</evidence>
<organism evidence="14 15">
    <name type="scientific">Pseudaquabacterium rugosum</name>
    <dbReference type="NCBI Taxonomy" id="2984194"/>
    <lineage>
        <taxon>Bacteria</taxon>
        <taxon>Pseudomonadati</taxon>
        <taxon>Pseudomonadota</taxon>
        <taxon>Betaproteobacteria</taxon>
        <taxon>Burkholderiales</taxon>
        <taxon>Sphaerotilaceae</taxon>
        <taxon>Pseudaquabacterium</taxon>
    </lineage>
</organism>
<gene>
    <name evidence="14" type="ORF">AACH11_18095</name>
</gene>
<dbReference type="InterPro" id="IPR017896">
    <property type="entry name" value="4Fe4S_Fe-S-bd"/>
</dbReference>
<keyword evidence="5" id="KW-0479">Metal-binding</keyword>
<dbReference type="SUPFAM" id="SSF54862">
    <property type="entry name" value="4Fe-4S ferredoxins"/>
    <property type="match status" value="1"/>
</dbReference>
<keyword evidence="3" id="KW-0004">4Fe-4S</keyword>
<dbReference type="Pfam" id="PF14697">
    <property type="entry name" value="Fer4_21"/>
    <property type="match status" value="1"/>
</dbReference>
<feature type="domain" description="4Fe-4S ferredoxin-type" evidence="12">
    <location>
        <begin position="127"/>
        <end position="157"/>
    </location>
</feature>
<feature type="domain" description="4Fe-4S ferredoxin-type" evidence="12">
    <location>
        <begin position="98"/>
        <end position="122"/>
    </location>
</feature>
<dbReference type="Proteomes" id="UP001368500">
    <property type="component" value="Unassembled WGS sequence"/>
</dbReference>
<dbReference type="PROSITE" id="PS00198">
    <property type="entry name" value="4FE4S_FER_1"/>
    <property type="match status" value="1"/>
</dbReference>
<dbReference type="Pfam" id="PF04060">
    <property type="entry name" value="FeS"/>
    <property type="match status" value="1"/>
</dbReference>
<dbReference type="EMBL" id="JBBUTF010000017">
    <property type="protein sequence ID" value="MEK8027875.1"/>
    <property type="molecule type" value="Genomic_DNA"/>
</dbReference>
<name>A0ABU9BGW3_9BURK</name>
<proteinExistence type="predicted"/>
<evidence type="ECO:0000259" key="12">
    <source>
        <dbReference type="PROSITE" id="PS51379"/>
    </source>
</evidence>
<dbReference type="PROSITE" id="PS51379">
    <property type="entry name" value="4FE4S_FER_2"/>
    <property type="match status" value="2"/>
</dbReference>
<dbReference type="PROSITE" id="PS51656">
    <property type="entry name" value="4FE4S"/>
    <property type="match status" value="1"/>
</dbReference>
<keyword evidence="10" id="KW-0411">Iron-sulfur</keyword>
<dbReference type="NCBIfam" id="TIGR01944">
    <property type="entry name" value="rnfB"/>
    <property type="match status" value="1"/>
</dbReference>
<dbReference type="PANTHER" id="PTHR42859:SF3">
    <property type="entry name" value="ION-TRANSLOCATING OXIDOREDUCTASE COMPLEX SUBUNIT B"/>
    <property type="match status" value="1"/>
</dbReference>
<dbReference type="Gene3D" id="1.10.15.40">
    <property type="entry name" value="Electron transport complex subunit B, putative Fe-S cluster"/>
    <property type="match status" value="1"/>
</dbReference>
<dbReference type="InterPro" id="IPR050294">
    <property type="entry name" value="RnfB_subfamily"/>
</dbReference>
<evidence type="ECO:0000256" key="10">
    <source>
        <dbReference type="ARBA" id="ARBA00023014"/>
    </source>
</evidence>
<keyword evidence="7" id="KW-1278">Translocase</keyword>
<evidence type="ECO:0000313" key="15">
    <source>
        <dbReference type="Proteomes" id="UP001368500"/>
    </source>
</evidence>
<dbReference type="Gene3D" id="3.30.70.20">
    <property type="match status" value="2"/>
</dbReference>
<evidence type="ECO:0000256" key="4">
    <source>
        <dbReference type="ARBA" id="ARBA00022519"/>
    </source>
</evidence>
<keyword evidence="9" id="KW-0408">Iron</keyword>
<dbReference type="RefSeq" id="WP_341375655.1">
    <property type="nucleotide sequence ID" value="NZ_JBBUTF010000017.1"/>
</dbReference>
<evidence type="ECO:0000313" key="14">
    <source>
        <dbReference type="EMBL" id="MEK8027875.1"/>
    </source>
</evidence>
<sequence>MDTSDRSAAPAAGPVAVTPLSPAQAALADALDAALPQTQCMRCGYADCRAYAEAVAVGEVGIDRCPPGGAEGIARLAAIAGQAPRPLDPACGTEGPRLLARIDEAWCIGCTLCLDPCPVDAIAGAHKRLHTVIEADCTGCELCLPACPVDCIVMVPRPAGDAAPSPEASGWAAWSAALAEQARAAYQRHRERLARRPAEDAARLADKAEHKLADLAAASRLTDADALARKRSVIEAALAKARARAAGGPGSGPAGTDRG</sequence>
<evidence type="ECO:0000259" key="13">
    <source>
        <dbReference type="PROSITE" id="PS51656"/>
    </source>
</evidence>
<keyword evidence="6" id="KW-0677">Repeat</keyword>
<evidence type="ECO:0000256" key="5">
    <source>
        <dbReference type="ARBA" id="ARBA00022723"/>
    </source>
</evidence>
<keyword evidence="1" id="KW-0813">Transport</keyword>
<evidence type="ECO:0000256" key="7">
    <source>
        <dbReference type="ARBA" id="ARBA00022967"/>
    </source>
</evidence>
<evidence type="ECO:0000256" key="6">
    <source>
        <dbReference type="ARBA" id="ARBA00022737"/>
    </source>
</evidence>
<evidence type="ECO:0000256" key="8">
    <source>
        <dbReference type="ARBA" id="ARBA00022982"/>
    </source>
</evidence>
<dbReference type="InterPro" id="IPR017900">
    <property type="entry name" value="4Fe4S_Fe_S_CS"/>
</dbReference>
<evidence type="ECO:0000256" key="11">
    <source>
        <dbReference type="ARBA" id="ARBA00023136"/>
    </source>
</evidence>
<keyword evidence="4" id="KW-0997">Cell inner membrane</keyword>
<keyword evidence="11" id="KW-0472">Membrane</keyword>
<dbReference type="PANTHER" id="PTHR42859">
    <property type="entry name" value="OXIDOREDUCTASE"/>
    <property type="match status" value="1"/>
</dbReference>
<keyword evidence="15" id="KW-1185">Reference proteome</keyword>
<dbReference type="InterPro" id="IPR007202">
    <property type="entry name" value="4Fe-4S_dom"/>
</dbReference>
<evidence type="ECO:0000256" key="1">
    <source>
        <dbReference type="ARBA" id="ARBA00022448"/>
    </source>
</evidence>
<accession>A0ABU9BGW3</accession>
<evidence type="ECO:0000256" key="9">
    <source>
        <dbReference type="ARBA" id="ARBA00023004"/>
    </source>
</evidence>
<keyword evidence="2" id="KW-1003">Cell membrane</keyword>
<dbReference type="InterPro" id="IPR010207">
    <property type="entry name" value="Elect_transpt_cplx_RnfB/RsxB"/>
</dbReference>
<comment type="caution">
    <text evidence="14">The sequence shown here is derived from an EMBL/GenBank/DDBJ whole genome shotgun (WGS) entry which is preliminary data.</text>
</comment>
<protein>
    <submittedName>
        <fullName evidence="14">RnfABCDGE type electron transport complex subunit B</fullName>
    </submittedName>
</protein>
<evidence type="ECO:0000256" key="3">
    <source>
        <dbReference type="ARBA" id="ARBA00022485"/>
    </source>
</evidence>